<dbReference type="GO" id="GO:0005829">
    <property type="term" value="C:cytosol"/>
    <property type="evidence" value="ECO:0007669"/>
    <property type="project" value="TreeGrafter"/>
</dbReference>
<dbReference type="PANTHER" id="PTHR22789">
    <property type="entry name" value="FUCULOSE PHOSPHATE ALDOLASE"/>
    <property type="match status" value="1"/>
</dbReference>
<sequence length="143" mass="15796">MAYKETEARELIISAVHRLTEAGLVARTWGNVSARVSEEQFVITPSGLGYEHMQPEDLVLVNISDLSYEGERKPSSEKGIHADAYRLRPEVNFVIHTHQDKASVYGIRGWALSGFSDPVLGKRVPCAAYGLPSTDKLRQAVAD</sequence>
<organism evidence="4 5">
    <name type="scientific">Candidatus Eisenbergiella stercorigallinarum</name>
    <dbReference type="NCBI Taxonomy" id="2838557"/>
    <lineage>
        <taxon>Bacteria</taxon>
        <taxon>Bacillati</taxon>
        <taxon>Bacillota</taxon>
        <taxon>Clostridia</taxon>
        <taxon>Lachnospirales</taxon>
        <taxon>Lachnospiraceae</taxon>
        <taxon>Eisenbergiella</taxon>
    </lineage>
</organism>
<feature type="domain" description="Class II aldolase/adducin N-terminal" evidence="3">
    <location>
        <begin position="10"/>
        <end position="143"/>
    </location>
</feature>
<dbReference type="InterPro" id="IPR001303">
    <property type="entry name" value="Aldolase_II/adducin_N"/>
</dbReference>
<comment type="caution">
    <text evidence="4">The sequence shown here is derived from an EMBL/GenBank/DDBJ whole genome shotgun (WGS) entry which is preliminary data.</text>
</comment>
<dbReference type="GO" id="GO:0019323">
    <property type="term" value="P:pentose catabolic process"/>
    <property type="evidence" value="ECO:0007669"/>
    <property type="project" value="TreeGrafter"/>
</dbReference>
<dbReference type="Proteomes" id="UP000823851">
    <property type="component" value="Unassembled WGS sequence"/>
</dbReference>
<reference evidence="4" key="1">
    <citation type="journal article" date="2021" name="PeerJ">
        <title>Extensive microbial diversity within the chicken gut microbiome revealed by metagenomics and culture.</title>
        <authorList>
            <person name="Gilroy R."/>
            <person name="Ravi A."/>
            <person name="Getino M."/>
            <person name="Pursley I."/>
            <person name="Horton D.L."/>
            <person name="Alikhan N.F."/>
            <person name="Baker D."/>
            <person name="Gharbi K."/>
            <person name="Hall N."/>
            <person name="Watson M."/>
            <person name="Adriaenssens E.M."/>
            <person name="Foster-Nyarko E."/>
            <person name="Jarju S."/>
            <person name="Secka A."/>
            <person name="Antonio M."/>
            <person name="Oren A."/>
            <person name="Chaudhuri R.R."/>
            <person name="La Ragione R."/>
            <person name="Hildebrand F."/>
            <person name="Pallen M.J."/>
        </authorList>
    </citation>
    <scope>NUCLEOTIDE SEQUENCE</scope>
    <source>
        <strain evidence="4">ChiHjej8B7-25341</strain>
    </source>
</reference>
<dbReference type="GO" id="GO:0046872">
    <property type="term" value="F:metal ion binding"/>
    <property type="evidence" value="ECO:0007669"/>
    <property type="project" value="UniProtKB-KW"/>
</dbReference>
<dbReference type="Gene3D" id="3.40.225.10">
    <property type="entry name" value="Class II aldolase/adducin N-terminal domain"/>
    <property type="match status" value="1"/>
</dbReference>
<name>A0A9D2QYI2_9FIRM</name>
<protein>
    <submittedName>
        <fullName evidence="4">Class II aldolase/adducin family protein</fullName>
    </submittedName>
</protein>
<evidence type="ECO:0000256" key="2">
    <source>
        <dbReference type="ARBA" id="ARBA00023239"/>
    </source>
</evidence>
<dbReference type="SMART" id="SM01007">
    <property type="entry name" value="Aldolase_II"/>
    <property type="match status" value="1"/>
</dbReference>
<evidence type="ECO:0000313" key="4">
    <source>
        <dbReference type="EMBL" id="HJD31562.1"/>
    </source>
</evidence>
<dbReference type="InterPro" id="IPR050197">
    <property type="entry name" value="Aldolase_class_II_sugar_metab"/>
</dbReference>
<accession>A0A9D2QYI2</accession>
<feature type="non-terminal residue" evidence="4">
    <location>
        <position position="143"/>
    </location>
</feature>
<gene>
    <name evidence="4" type="ORF">H9912_06430</name>
</gene>
<evidence type="ECO:0000256" key="1">
    <source>
        <dbReference type="ARBA" id="ARBA00022723"/>
    </source>
</evidence>
<dbReference type="PANTHER" id="PTHR22789:SF0">
    <property type="entry name" value="3-OXO-TETRONATE 4-PHOSPHATE DECARBOXYLASE-RELATED"/>
    <property type="match status" value="1"/>
</dbReference>
<dbReference type="Pfam" id="PF00596">
    <property type="entry name" value="Aldolase_II"/>
    <property type="match status" value="1"/>
</dbReference>
<dbReference type="SUPFAM" id="SSF53639">
    <property type="entry name" value="AraD/HMP-PK domain-like"/>
    <property type="match status" value="1"/>
</dbReference>
<dbReference type="GO" id="GO:0016832">
    <property type="term" value="F:aldehyde-lyase activity"/>
    <property type="evidence" value="ECO:0007669"/>
    <property type="project" value="TreeGrafter"/>
</dbReference>
<reference evidence="4" key="2">
    <citation type="submission" date="2021-04" db="EMBL/GenBank/DDBJ databases">
        <authorList>
            <person name="Gilroy R."/>
        </authorList>
    </citation>
    <scope>NUCLEOTIDE SEQUENCE</scope>
    <source>
        <strain evidence="4">ChiHjej8B7-25341</strain>
    </source>
</reference>
<keyword evidence="1" id="KW-0479">Metal-binding</keyword>
<dbReference type="AlphaFoldDB" id="A0A9D2QYI2"/>
<evidence type="ECO:0000259" key="3">
    <source>
        <dbReference type="SMART" id="SM01007"/>
    </source>
</evidence>
<evidence type="ECO:0000313" key="5">
    <source>
        <dbReference type="Proteomes" id="UP000823851"/>
    </source>
</evidence>
<dbReference type="EMBL" id="DWUW01000176">
    <property type="protein sequence ID" value="HJD31562.1"/>
    <property type="molecule type" value="Genomic_DNA"/>
</dbReference>
<proteinExistence type="predicted"/>
<dbReference type="InterPro" id="IPR036409">
    <property type="entry name" value="Aldolase_II/adducin_N_sf"/>
</dbReference>
<keyword evidence="2" id="KW-0456">Lyase</keyword>